<keyword evidence="3 4" id="KW-0862">Zinc</keyword>
<reference evidence="6 7" key="1">
    <citation type="submission" date="2018-10" db="EMBL/GenBank/DDBJ databases">
        <title>Draft genome sequence of Bacillus salarius IM0101, isolated from a hypersaline soil in Inner Mongolia, China.</title>
        <authorList>
            <person name="Yamprayoonswat W."/>
            <person name="Boonvisut S."/>
            <person name="Jumpathong W."/>
            <person name="Sittihan S."/>
            <person name="Ruangsuj P."/>
            <person name="Wanthongcharoen S."/>
            <person name="Thongpramul N."/>
            <person name="Pimmason S."/>
            <person name="Yu B."/>
            <person name="Yasawong M."/>
        </authorList>
    </citation>
    <scope>NUCLEOTIDE SEQUENCE [LARGE SCALE GENOMIC DNA]</scope>
    <source>
        <strain evidence="6 7">IM0101</strain>
    </source>
</reference>
<keyword evidence="1 4" id="KW-0479">Metal-binding</keyword>
<feature type="binding site" evidence="4">
    <location>
        <position position="67"/>
    </location>
    <ligand>
        <name>Zn(2+)</name>
        <dbReference type="ChEBI" id="CHEBI:29105"/>
    </ligand>
</feature>
<feature type="domain" description="Amidohydrolase-related" evidence="5">
    <location>
        <begin position="56"/>
        <end position="403"/>
    </location>
</feature>
<gene>
    <name evidence="4" type="primary">mtaD</name>
    <name evidence="6" type="ORF">D7Z54_10725</name>
</gene>
<comment type="caution">
    <text evidence="6">The sequence shown here is derived from an EMBL/GenBank/DDBJ whole genome shotgun (WGS) entry which is preliminary data.</text>
</comment>
<feature type="binding site" evidence="4">
    <location>
        <position position="217"/>
    </location>
    <ligand>
        <name>substrate</name>
    </ligand>
</feature>
<keyword evidence="7" id="KW-1185">Reference proteome</keyword>
<dbReference type="GO" id="GO:0090614">
    <property type="term" value="F:5'-methylthioadenosine deaminase activity"/>
    <property type="evidence" value="ECO:0007669"/>
    <property type="project" value="UniProtKB-UniRule"/>
</dbReference>
<feature type="binding site" evidence="4">
    <location>
        <position position="65"/>
    </location>
    <ligand>
        <name>Zn(2+)</name>
        <dbReference type="ChEBI" id="CHEBI:29105"/>
    </ligand>
</feature>
<dbReference type="FunFam" id="3.20.20.140:FF:000014">
    <property type="entry name" value="5-methylthioadenosine/S-adenosylhomocysteine deaminase"/>
    <property type="match status" value="1"/>
</dbReference>
<feature type="binding site" evidence="4">
    <location>
        <position position="214"/>
    </location>
    <ligand>
        <name>Zn(2+)</name>
        <dbReference type="ChEBI" id="CHEBI:29105"/>
    </ligand>
</feature>
<dbReference type="InterPro" id="IPR006680">
    <property type="entry name" value="Amidohydro-rel"/>
</dbReference>
<dbReference type="Gene3D" id="3.20.20.140">
    <property type="entry name" value="Metal-dependent hydrolases"/>
    <property type="match status" value="1"/>
</dbReference>
<dbReference type="GO" id="GO:0046872">
    <property type="term" value="F:metal ion binding"/>
    <property type="evidence" value="ECO:0007669"/>
    <property type="project" value="UniProtKB-KW"/>
</dbReference>
<comment type="caution">
    <text evidence="4">Lacks conserved residue(s) required for the propagation of feature annotation.</text>
</comment>
<dbReference type="Pfam" id="PF01979">
    <property type="entry name" value="Amidohydro_1"/>
    <property type="match status" value="1"/>
</dbReference>
<proteinExistence type="inferred from homology"/>
<evidence type="ECO:0000256" key="3">
    <source>
        <dbReference type="ARBA" id="ARBA00022833"/>
    </source>
</evidence>
<dbReference type="PANTHER" id="PTHR43794:SF11">
    <property type="entry name" value="AMIDOHYDROLASE-RELATED DOMAIN-CONTAINING PROTEIN"/>
    <property type="match status" value="1"/>
</dbReference>
<sequence length="438" mass="49002">MNHFILDNVHIITTNKEQRVLKQHYVEVKNGIIQEIAKTPIPKNKEAPVFNYQGKWILPGMYNTHGHTPMSLLRGAADDVPLNRWLEQHIWPREALLNEERVKAGTSLALLEMIKSGTVAYLDMYHLHMDRVFELVMQSGLKAVLSRGMIGFGSKRDLESKLTSACDMAKTWTDAGDSNVKGMLFPHAPYTCPPDFLKDVVEKAHQFKLPLGTHLAETKTEVIDHKKKYNKTPVSHLNELGFFDQPAILTHLVHAENDDLSLLKNKPVSISHNPMSNAKLGSGIAPIPEMLDSGLSIGLGTDSTASNNNLDMFEEMRFAALLQKANQTNPALIPAETVFDMATINGAKMLGFSEHGIMQEGAPADFIMIDSEAAHLQPETNMFSHIVYAANGQDVTDVFINGRPIMKDRELQTLDEEKIRFEANACFKDLEYEFKNTP</sequence>
<dbReference type="EC" id="3.5.4.28" evidence="4"/>
<evidence type="ECO:0000313" key="6">
    <source>
        <dbReference type="EMBL" id="RSL33432.1"/>
    </source>
</evidence>
<name>A0A3R9QM82_9BACI</name>
<dbReference type="InterPro" id="IPR050287">
    <property type="entry name" value="MTA/SAH_deaminase"/>
</dbReference>
<organism evidence="6 7">
    <name type="scientific">Salibacterium salarium</name>
    <dbReference type="NCBI Taxonomy" id="284579"/>
    <lineage>
        <taxon>Bacteria</taxon>
        <taxon>Bacillati</taxon>
        <taxon>Bacillota</taxon>
        <taxon>Bacilli</taxon>
        <taxon>Bacillales</taxon>
        <taxon>Bacillaceae</taxon>
    </lineage>
</organism>
<dbReference type="InterPro" id="IPR032466">
    <property type="entry name" value="Metal_Hydrolase"/>
</dbReference>
<dbReference type="Proteomes" id="UP000275076">
    <property type="component" value="Unassembled WGS sequence"/>
</dbReference>
<evidence type="ECO:0000256" key="2">
    <source>
        <dbReference type="ARBA" id="ARBA00022801"/>
    </source>
</evidence>
<comment type="cofactor">
    <cofactor evidence="4">
        <name>Zn(2+)</name>
        <dbReference type="ChEBI" id="CHEBI:29105"/>
    </cofactor>
    <text evidence="4">Binds 1 zinc ion per subunit.</text>
</comment>
<dbReference type="SUPFAM" id="SSF51338">
    <property type="entry name" value="Composite domain of metallo-dependent hydrolases"/>
    <property type="match status" value="1"/>
</dbReference>
<dbReference type="Gene3D" id="2.30.40.10">
    <property type="entry name" value="Urease, subunit C, domain 1"/>
    <property type="match status" value="1"/>
</dbReference>
<protein>
    <recommendedName>
        <fullName evidence="4">5-methylthioadenosine/S-adenosylhomocysteine deaminase</fullName>
        <shortName evidence="4">MTA/SAH deaminase</shortName>
        <ecNumber evidence="4">3.5.4.28</ecNumber>
        <ecNumber evidence="4">3.5.4.31</ecNumber>
    </recommendedName>
</protein>
<accession>A0A3R9QM82</accession>
<keyword evidence="2 4" id="KW-0378">Hydrolase</keyword>
<dbReference type="EMBL" id="RBVX01000008">
    <property type="protein sequence ID" value="RSL33432.1"/>
    <property type="molecule type" value="Genomic_DNA"/>
</dbReference>
<feature type="binding site" evidence="4">
    <location>
        <position position="147"/>
    </location>
    <ligand>
        <name>substrate</name>
    </ligand>
</feature>
<feature type="binding site" evidence="4">
    <location>
        <position position="302"/>
    </location>
    <ligand>
        <name>substrate</name>
    </ligand>
</feature>
<comment type="catalytic activity">
    <reaction evidence="4">
        <text>S-adenosyl-L-homocysteine + H2O + H(+) = S-inosyl-L-homocysteine + NH4(+)</text>
        <dbReference type="Rhea" id="RHEA:20716"/>
        <dbReference type="ChEBI" id="CHEBI:15377"/>
        <dbReference type="ChEBI" id="CHEBI:15378"/>
        <dbReference type="ChEBI" id="CHEBI:28938"/>
        <dbReference type="ChEBI" id="CHEBI:57856"/>
        <dbReference type="ChEBI" id="CHEBI:57985"/>
        <dbReference type="EC" id="3.5.4.28"/>
    </reaction>
</comment>
<evidence type="ECO:0000256" key="1">
    <source>
        <dbReference type="ARBA" id="ARBA00022723"/>
    </source>
</evidence>
<dbReference type="SUPFAM" id="SSF51556">
    <property type="entry name" value="Metallo-dependent hydrolases"/>
    <property type="match status" value="1"/>
</dbReference>
<comment type="function">
    <text evidence="4">Catalyzes the deamination of 5-methylthioadenosine and S-adenosyl-L-homocysteine into 5-methylthioinosine and S-inosyl-L-homocysteine, respectively. Is also able to deaminate adenosine.</text>
</comment>
<dbReference type="RefSeq" id="WP_125555837.1">
    <property type="nucleotide sequence ID" value="NZ_RBVX01000008.1"/>
</dbReference>
<dbReference type="CDD" id="cd01298">
    <property type="entry name" value="ATZ_TRZ_like"/>
    <property type="match status" value="1"/>
</dbReference>
<feature type="binding site" evidence="4">
    <location>
        <position position="187"/>
    </location>
    <ligand>
        <name>substrate</name>
    </ligand>
</feature>
<comment type="catalytic activity">
    <reaction evidence="4">
        <text>S-methyl-5'-thioadenosine + H2O + H(+) = S-methyl-5'-thioinosine + NH4(+)</text>
        <dbReference type="Rhea" id="RHEA:25025"/>
        <dbReference type="ChEBI" id="CHEBI:15377"/>
        <dbReference type="ChEBI" id="CHEBI:15378"/>
        <dbReference type="ChEBI" id="CHEBI:17509"/>
        <dbReference type="ChEBI" id="CHEBI:28938"/>
        <dbReference type="ChEBI" id="CHEBI:48595"/>
        <dbReference type="EC" id="3.5.4.31"/>
    </reaction>
</comment>
<comment type="similarity">
    <text evidence="4">Belongs to the metallo-dependent hydrolases superfamily. MTA/SAH deaminase family.</text>
</comment>
<dbReference type="PANTHER" id="PTHR43794">
    <property type="entry name" value="AMINOHYDROLASE SSNA-RELATED"/>
    <property type="match status" value="1"/>
</dbReference>
<evidence type="ECO:0000259" key="5">
    <source>
        <dbReference type="Pfam" id="PF01979"/>
    </source>
</evidence>
<evidence type="ECO:0000313" key="7">
    <source>
        <dbReference type="Proteomes" id="UP000275076"/>
    </source>
</evidence>
<dbReference type="GO" id="GO:0050270">
    <property type="term" value="F:S-adenosylhomocysteine deaminase activity"/>
    <property type="evidence" value="ECO:0007669"/>
    <property type="project" value="UniProtKB-UniRule"/>
</dbReference>
<dbReference type="EC" id="3.5.4.31" evidence="4"/>
<dbReference type="HAMAP" id="MF_01281">
    <property type="entry name" value="MTA_SAH_deamin"/>
    <property type="match status" value="1"/>
</dbReference>
<dbReference type="AlphaFoldDB" id="A0A3R9QM82"/>
<feature type="binding site" evidence="4">
    <location>
        <position position="302"/>
    </location>
    <ligand>
        <name>Zn(2+)</name>
        <dbReference type="ChEBI" id="CHEBI:29105"/>
    </ligand>
</feature>
<dbReference type="InterPro" id="IPR011059">
    <property type="entry name" value="Metal-dep_hydrolase_composite"/>
</dbReference>
<feature type="binding site" evidence="4">
    <location>
        <position position="94"/>
    </location>
    <ligand>
        <name>substrate</name>
    </ligand>
</feature>
<dbReference type="OrthoDB" id="9807210at2"/>
<dbReference type="InterPro" id="IPR023512">
    <property type="entry name" value="Deaminase_MtaD/DadD"/>
</dbReference>
<evidence type="ECO:0000256" key="4">
    <source>
        <dbReference type="HAMAP-Rule" id="MF_01281"/>
    </source>
</evidence>